<evidence type="ECO:0000313" key="3">
    <source>
        <dbReference type="EMBL" id="CBK64860.1"/>
    </source>
</evidence>
<keyword evidence="1" id="KW-0812">Transmembrane</keyword>
<feature type="transmembrane region" description="Helical" evidence="1">
    <location>
        <begin position="97"/>
        <end position="115"/>
    </location>
</feature>
<name>D4IPJ8_9BACT</name>
<dbReference type="RefSeq" id="WP_015547670.1">
    <property type="nucleotide sequence ID" value="NC_021030.1"/>
</dbReference>
<gene>
    <name evidence="3" type="ORF">AL1_26870</name>
</gene>
<dbReference type="HOGENOM" id="CLU_2091636_0_0_10"/>
<feature type="transmembrane region" description="Helical" evidence="1">
    <location>
        <begin position="62"/>
        <end position="85"/>
    </location>
</feature>
<proteinExistence type="predicted"/>
<dbReference type="Pfam" id="PF14358">
    <property type="entry name" value="DUF4405"/>
    <property type="match status" value="1"/>
</dbReference>
<reference evidence="3 4" key="2">
    <citation type="submission" date="2010-03" db="EMBL/GenBank/DDBJ databases">
        <authorList>
            <person name="Pajon A."/>
        </authorList>
    </citation>
    <scope>NUCLEOTIDE SEQUENCE [LARGE SCALE GENOMIC DNA]</scope>
    <source>
        <strain evidence="3 4">WAL 8301</strain>
    </source>
</reference>
<evidence type="ECO:0000313" key="4">
    <source>
        <dbReference type="Proteomes" id="UP000008794"/>
    </source>
</evidence>
<dbReference type="KEGG" id="ash:AL1_26870"/>
<evidence type="ECO:0000256" key="1">
    <source>
        <dbReference type="SAM" id="Phobius"/>
    </source>
</evidence>
<dbReference type="PATRIC" id="fig|717959.3.peg.1205"/>
<protein>
    <recommendedName>
        <fullName evidence="2">Flavinylation-associated cytochrome domain-containing protein</fullName>
    </recommendedName>
</protein>
<dbReference type="GeneID" id="92757857"/>
<keyword evidence="1" id="KW-1133">Transmembrane helix</keyword>
<dbReference type="BioCyc" id="ASHA717959:AL1_RS12710-MONOMER"/>
<accession>D4IPJ8</accession>
<reference evidence="3 4" key="1">
    <citation type="submission" date="2010-03" db="EMBL/GenBank/DDBJ databases">
        <title>The genome sequence of Alistipes shahii WAL 8301.</title>
        <authorList>
            <consortium name="metaHIT consortium -- http://www.metahit.eu/"/>
            <person name="Pajon A."/>
            <person name="Turner K."/>
            <person name="Parkhill J."/>
        </authorList>
    </citation>
    <scope>NUCLEOTIDE SEQUENCE [LARGE SCALE GENOMIC DNA]</scope>
    <source>
        <strain evidence="3 4">WAL 8301</strain>
    </source>
</reference>
<sequence>MKNRLRTNILIDAGLLVGMAAVSISGFVMNVILPSRHAIRHAGARAHASQLLGMGRHDWGTIHTWVGVALLLLLILHVAFHWKTIDAFFHKNLPNRGVRTAVVGLLTLFALMAILP</sequence>
<dbReference type="Proteomes" id="UP000008794">
    <property type="component" value="Chromosome"/>
</dbReference>
<organism evidence="3 4">
    <name type="scientific">Alistipes shahii WAL 8301</name>
    <dbReference type="NCBI Taxonomy" id="717959"/>
    <lineage>
        <taxon>Bacteria</taxon>
        <taxon>Pseudomonadati</taxon>
        <taxon>Bacteroidota</taxon>
        <taxon>Bacteroidia</taxon>
        <taxon>Bacteroidales</taxon>
        <taxon>Rikenellaceae</taxon>
        <taxon>Alistipes</taxon>
    </lineage>
</organism>
<dbReference type="OrthoDB" id="1100255at2"/>
<feature type="transmembrane region" description="Helical" evidence="1">
    <location>
        <begin position="9"/>
        <end position="33"/>
    </location>
</feature>
<keyword evidence="4" id="KW-1185">Reference proteome</keyword>
<dbReference type="STRING" id="717959.AL1_26870"/>
<dbReference type="InterPro" id="IPR025517">
    <property type="entry name" value="DUF4405"/>
</dbReference>
<evidence type="ECO:0000259" key="2">
    <source>
        <dbReference type="Pfam" id="PF14358"/>
    </source>
</evidence>
<dbReference type="AlphaFoldDB" id="D4IPJ8"/>
<keyword evidence="1" id="KW-0472">Membrane</keyword>
<dbReference type="EMBL" id="FP929032">
    <property type="protein sequence ID" value="CBK64860.1"/>
    <property type="molecule type" value="Genomic_DNA"/>
</dbReference>
<feature type="domain" description="Flavinylation-associated cytochrome" evidence="2">
    <location>
        <begin position="10"/>
        <end position="82"/>
    </location>
</feature>